<dbReference type="InterPro" id="IPR046947">
    <property type="entry name" value="LytR-like"/>
</dbReference>
<dbReference type="SUPFAM" id="SSF52172">
    <property type="entry name" value="CheY-like"/>
    <property type="match status" value="1"/>
</dbReference>
<name>A0ABW5QYR6_9BACL</name>
<feature type="domain" description="Response regulatory" evidence="2">
    <location>
        <begin position="3"/>
        <end position="117"/>
    </location>
</feature>
<keyword evidence="1" id="KW-0597">Phosphoprotein</keyword>
<dbReference type="EMBL" id="JBHUMY010000012">
    <property type="protein sequence ID" value="MFD2661225.1"/>
    <property type="molecule type" value="Genomic_DNA"/>
</dbReference>
<dbReference type="Pfam" id="PF00072">
    <property type="entry name" value="Response_reg"/>
    <property type="match status" value="1"/>
</dbReference>
<feature type="domain" description="HTH LytTR-type" evidence="3">
    <location>
        <begin position="141"/>
        <end position="245"/>
    </location>
</feature>
<dbReference type="PROSITE" id="PS50110">
    <property type="entry name" value="RESPONSE_REGULATORY"/>
    <property type="match status" value="1"/>
</dbReference>
<dbReference type="PANTHER" id="PTHR37299:SF1">
    <property type="entry name" value="STAGE 0 SPORULATION PROTEIN A HOMOLOG"/>
    <property type="match status" value="1"/>
</dbReference>
<evidence type="ECO:0000313" key="4">
    <source>
        <dbReference type="EMBL" id="MFD2661225.1"/>
    </source>
</evidence>
<evidence type="ECO:0000313" key="5">
    <source>
        <dbReference type="Proteomes" id="UP001597493"/>
    </source>
</evidence>
<dbReference type="PROSITE" id="PS50930">
    <property type="entry name" value="HTH_LYTTR"/>
    <property type="match status" value="1"/>
</dbReference>
<feature type="modified residue" description="4-aspartylphosphate" evidence="1">
    <location>
        <position position="54"/>
    </location>
</feature>
<dbReference type="PANTHER" id="PTHR37299">
    <property type="entry name" value="TRANSCRIPTIONAL REGULATOR-RELATED"/>
    <property type="match status" value="1"/>
</dbReference>
<dbReference type="RefSeq" id="WP_379273721.1">
    <property type="nucleotide sequence ID" value="NZ_JBHUGT010000024.1"/>
</dbReference>
<keyword evidence="5" id="KW-1185">Reference proteome</keyword>
<evidence type="ECO:0000259" key="2">
    <source>
        <dbReference type="PROSITE" id="PS50110"/>
    </source>
</evidence>
<comment type="caution">
    <text evidence="4">The sequence shown here is derived from an EMBL/GenBank/DDBJ whole genome shotgun (WGS) entry which is preliminary data.</text>
</comment>
<evidence type="ECO:0000259" key="3">
    <source>
        <dbReference type="PROSITE" id="PS50930"/>
    </source>
</evidence>
<dbReference type="Pfam" id="PF04397">
    <property type="entry name" value="LytTR"/>
    <property type="match status" value="1"/>
</dbReference>
<dbReference type="SMART" id="SM00448">
    <property type="entry name" value="REC"/>
    <property type="match status" value="1"/>
</dbReference>
<evidence type="ECO:0000256" key="1">
    <source>
        <dbReference type="PROSITE-ProRule" id="PRU00169"/>
    </source>
</evidence>
<organism evidence="4 5">
    <name type="scientific">Paenibacillus thailandensis</name>
    <dbReference type="NCBI Taxonomy" id="393250"/>
    <lineage>
        <taxon>Bacteria</taxon>
        <taxon>Bacillati</taxon>
        <taxon>Bacillota</taxon>
        <taxon>Bacilli</taxon>
        <taxon>Bacillales</taxon>
        <taxon>Paenibacillaceae</taxon>
        <taxon>Paenibacillus</taxon>
    </lineage>
</organism>
<sequence length="245" mass="27509">MLKAYIVDDEPLARDELAYLLQRTKRVDIVGESDSLETAIKEIDELEPQVVFLDIQLAEQSGMELARRLADTDSPPDIVFATAYDEYALKAFEVNAVDYILKPFEEQRIKQTVDKLMKLRAATGRSPSYPLPGTDKAGGKLPVTVEERILLLDIDRILYIQSEEGKSVIVTEGGRYKVNESLAALERKLARTPIVRVHRSYLANLNAVLEIQPWFNAASILIMKDGSKVSVSRTCMKDLKQLLGL</sequence>
<gene>
    <name evidence="4" type="ORF">ACFSW5_13285</name>
</gene>
<reference evidence="5" key="1">
    <citation type="journal article" date="2019" name="Int. J. Syst. Evol. Microbiol.">
        <title>The Global Catalogue of Microorganisms (GCM) 10K type strain sequencing project: providing services to taxonomists for standard genome sequencing and annotation.</title>
        <authorList>
            <consortium name="The Broad Institute Genomics Platform"/>
            <consortium name="The Broad Institute Genome Sequencing Center for Infectious Disease"/>
            <person name="Wu L."/>
            <person name="Ma J."/>
        </authorList>
    </citation>
    <scope>NUCLEOTIDE SEQUENCE [LARGE SCALE GENOMIC DNA]</scope>
    <source>
        <strain evidence="5">TISTR 1827</strain>
    </source>
</reference>
<dbReference type="InterPro" id="IPR001789">
    <property type="entry name" value="Sig_transdc_resp-reg_receiver"/>
</dbReference>
<dbReference type="Proteomes" id="UP001597493">
    <property type="component" value="Unassembled WGS sequence"/>
</dbReference>
<dbReference type="Gene3D" id="3.40.50.2300">
    <property type="match status" value="1"/>
</dbReference>
<dbReference type="Gene3D" id="2.40.50.40">
    <property type="match status" value="1"/>
</dbReference>
<dbReference type="CDD" id="cd17532">
    <property type="entry name" value="REC_LytTR_AlgR-like"/>
    <property type="match status" value="1"/>
</dbReference>
<dbReference type="InterPro" id="IPR007492">
    <property type="entry name" value="LytTR_DNA-bd_dom"/>
</dbReference>
<dbReference type="SMART" id="SM00850">
    <property type="entry name" value="LytTR"/>
    <property type="match status" value="1"/>
</dbReference>
<accession>A0ABW5QYR6</accession>
<protein>
    <submittedName>
        <fullName evidence="4">LytR/AlgR family response regulator transcription factor</fullName>
    </submittedName>
</protein>
<proteinExistence type="predicted"/>
<dbReference type="InterPro" id="IPR011006">
    <property type="entry name" value="CheY-like_superfamily"/>
</dbReference>
<dbReference type="Gene3D" id="2.20.25.10">
    <property type="match status" value="1"/>
</dbReference>